<dbReference type="InParanoid" id="A0A068VA67"/>
<dbReference type="OMA" id="MNDSHAN"/>
<name>A0A068VA67_COFCA</name>
<dbReference type="OrthoDB" id="783496at2759"/>
<dbReference type="PANTHER" id="PTHR35101:SF12">
    <property type="entry name" value="OS02G0162600 PROTEIN"/>
    <property type="match status" value="1"/>
</dbReference>
<dbReference type="PANTHER" id="PTHR35101">
    <property type="entry name" value="OS02G0162600 PROTEIN"/>
    <property type="match status" value="1"/>
</dbReference>
<proteinExistence type="predicted"/>
<evidence type="ECO:0000313" key="2">
    <source>
        <dbReference type="Proteomes" id="UP000295252"/>
    </source>
</evidence>
<keyword evidence="2" id="KW-1185">Reference proteome</keyword>
<organism evidence="1 2">
    <name type="scientific">Coffea canephora</name>
    <name type="common">Robusta coffee</name>
    <dbReference type="NCBI Taxonomy" id="49390"/>
    <lineage>
        <taxon>Eukaryota</taxon>
        <taxon>Viridiplantae</taxon>
        <taxon>Streptophyta</taxon>
        <taxon>Embryophyta</taxon>
        <taxon>Tracheophyta</taxon>
        <taxon>Spermatophyta</taxon>
        <taxon>Magnoliopsida</taxon>
        <taxon>eudicotyledons</taxon>
        <taxon>Gunneridae</taxon>
        <taxon>Pentapetalae</taxon>
        <taxon>asterids</taxon>
        <taxon>lamiids</taxon>
        <taxon>Gentianales</taxon>
        <taxon>Rubiaceae</taxon>
        <taxon>Ixoroideae</taxon>
        <taxon>Gardenieae complex</taxon>
        <taxon>Bertiereae - Coffeeae clade</taxon>
        <taxon>Coffeeae</taxon>
        <taxon>Coffea</taxon>
    </lineage>
</organism>
<reference evidence="2" key="1">
    <citation type="journal article" date="2014" name="Science">
        <title>The coffee genome provides insight into the convergent evolution of caffeine biosynthesis.</title>
        <authorList>
            <person name="Denoeud F."/>
            <person name="Carretero-Paulet L."/>
            <person name="Dereeper A."/>
            <person name="Droc G."/>
            <person name="Guyot R."/>
            <person name="Pietrella M."/>
            <person name="Zheng C."/>
            <person name="Alberti A."/>
            <person name="Anthony F."/>
            <person name="Aprea G."/>
            <person name="Aury J.M."/>
            <person name="Bento P."/>
            <person name="Bernard M."/>
            <person name="Bocs S."/>
            <person name="Campa C."/>
            <person name="Cenci A."/>
            <person name="Combes M.C."/>
            <person name="Crouzillat D."/>
            <person name="Da Silva C."/>
            <person name="Daddiego L."/>
            <person name="De Bellis F."/>
            <person name="Dussert S."/>
            <person name="Garsmeur O."/>
            <person name="Gayraud T."/>
            <person name="Guignon V."/>
            <person name="Jahn K."/>
            <person name="Jamilloux V."/>
            <person name="Joet T."/>
            <person name="Labadie K."/>
            <person name="Lan T."/>
            <person name="Leclercq J."/>
            <person name="Lepelley M."/>
            <person name="Leroy T."/>
            <person name="Li L.T."/>
            <person name="Librado P."/>
            <person name="Lopez L."/>
            <person name="Munoz A."/>
            <person name="Noel B."/>
            <person name="Pallavicini A."/>
            <person name="Perrotta G."/>
            <person name="Poncet V."/>
            <person name="Pot D."/>
            <person name="Priyono X."/>
            <person name="Rigoreau M."/>
            <person name="Rouard M."/>
            <person name="Rozas J."/>
            <person name="Tranchant-Dubreuil C."/>
            <person name="VanBuren R."/>
            <person name="Zhang Q."/>
            <person name="Andrade A.C."/>
            <person name="Argout X."/>
            <person name="Bertrand B."/>
            <person name="de Kochko A."/>
            <person name="Graziosi G."/>
            <person name="Henry R.J."/>
            <person name="Jayarama X."/>
            <person name="Ming R."/>
            <person name="Nagai C."/>
            <person name="Rounsley S."/>
            <person name="Sankoff D."/>
            <person name="Giuliano G."/>
            <person name="Albert V.A."/>
            <person name="Wincker P."/>
            <person name="Lashermes P."/>
        </authorList>
    </citation>
    <scope>NUCLEOTIDE SEQUENCE [LARGE SCALE GENOMIC DNA]</scope>
    <source>
        <strain evidence="2">cv. DH200-94</strain>
    </source>
</reference>
<accession>A0A068VA67</accession>
<dbReference type="EMBL" id="HG739246">
    <property type="protein sequence ID" value="CDP17467.1"/>
    <property type="molecule type" value="Genomic_DNA"/>
</dbReference>
<dbReference type="PhylomeDB" id="A0A068VA67"/>
<dbReference type="AlphaFoldDB" id="A0A068VA67"/>
<protein>
    <submittedName>
        <fullName evidence="1">DH200=94 genomic scaffold, scaffold_162</fullName>
    </submittedName>
</protein>
<dbReference type="Proteomes" id="UP000295252">
    <property type="component" value="Unassembled WGS sequence"/>
</dbReference>
<gene>
    <name evidence="1" type="ORF">GSCOC_T00000823001</name>
</gene>
<dbReference type="Gramene" id="CDP17467">
    <property type="protein sequence ID" value="CDP17467"/>
    <property type="gene ID" value="GSCOC_T00000823001"/>
</dbReference>
<sequence length="86" mass="9531">MANFRIARFVTEAAPPQFVQVMRQRATKMLDTIKEDEKEASMNDSHANVRMSALSASLTSTNSANTSTSAYFTRAARRPLSLFGDN</sequence>
<evidence type="ECO:0000313" key="1">
    <source>
        <dbReference type="EMBL" id="CDP17467.1"/>
    </source>
</evidence>